<accession>G4T476</accession>
<dbReference type="PATRIC" id="fig|271065.3.peg.2184"/>
<gene>
    <name evidence="1" type="ordered locus">MEALZ_2127</name>
</gene>
<dbReference type="Proteomes" id="UP000008315">
    <property type="component" value="Chromosome"/>
</dbReference>
<dbReference type="HOGENOM" id="CLU_1738347_0_0_6"/>
<evidence type="ECO:0000313" key="2">
    <source>
        <dbReference type="Proteomes" id="UP000008315"/>
    </source>
</evidence>
<reference evidence="2" key="1">
    <citation type="journal article" date="2012" name="J. Bacteriol.">
        <title>Genome sequence of the haloalkaliphilic methanotrophic bacterium Methylomicrobium alcaliphilum 20Z.</title>
        <authorList>
            <person name="Vuilleumier S."/>
            <person name="Khmelenina V.N."/>
            <person name="Bringel F."/>
            <person name="Reshetnikov A.S."/>
            <person name="Lajus A."/>
            <person name="Mangenot S."/>
            <person name="Rouy Z."/>
            <person name="Op den Camp H.J."/>
            <person name="Jetten M.S."/>
            <person name="Dispirito A.A."/>
            <person name="Dunfield P."/>
            <person name="Klotz M.G."/>
            <person name="Semrau J.D."/>
            <person name="Stein L.Y."/>
            <person name="Barbe V."/>
            <person name="Medigue C."/>
            <person name="Trotsenko Y.A."/>
            <person name="Kalyuzhnaya M.G."/>
        </authorList>
    </citation>
    <scope>NUCLEOTIDE SEQUENCE [LARGE SCALE GENOMIC DNA]</scope>
    <source>
        <strain evidence="2">DSM 19304 / NCIMB 14124 / VKM B-2133 / 20Z</strain>
    </source>
</reference>
<dbReference type="RefSeq" id="WP_014148603.1">
    <property type="nucleotide sequence ID" value="NC_016112.1"/>
</dbReference>
<dbReference type="KEGG" id="mah:MEALZ_2127"/>
<protein>
    <submittedName>
        <fullName evidence="1">Uncharacterized protein</fullName>
    </submittedName>
</protein>
<dbReference type="STRING" id="1091494.MEALZ_2127"/>
<keyword evidence="2" id="KW-1185">Reference proteome</keyword>
<name>G4T476_META2</name>
<organism evidence="1 2">
    <name type="scientific">Methylotuvimicrobium alcaliphilum (strain DSM 19304 / NCIMB 14124 / VKM B-2133 / 20Z)</name>
    <name type="common">Methylomicrobium alcaliphilum</name>
    <dbReference type="NCBI Taxonomy" id="1091494"/>
    <lineage>
        <taxon>Bacteria</taxon>
        <taxon>Pseudomonadati</taxon>
        <taxon>Pseudomonadota</taxon>
        <taxon>Gammaproteobacteria</taxon>
        <taxon>Methylococcales</taxon>
        <taxon>Methylococcaceae</taxon>
        <taxon>Methylotuvimicrobium</taxon>
    </lineage>
</organism>
<dbReference type="EMBL" id="FO082060">
    <property type="protein sequence ID" value="CCE23813.1"/>
    <property type="molecule type" value="Genomic_DNA"/>
</dbReference>
<dbReference type="AlphaFoldDB" id="G4T476"/>
<sequence length="150" mass="16796">MIRKILSVIVMFGMCVHIGKAETTDPELTALFKQQLDTREEVQIQQSMPVELDAGKPGLEQAVLWTIIGPTYWRNQLSIVSKQQNQWQNLATVPITGMVEGFRPVQTTGILPVETKVQGPSDPLCCPTQTQVLYFRYRAGQLQEIPPGSE</sequence>
<proteinExistence type="predicted"/>
<evidence type="ECO:0000313" key="1">
    <source>
        <dbReference type="EMBL" id="CCE23813.1"/>
    </source>
</evidence>